<evidence type="ECO:0000313" key="3">
    <source>
        <dbReference type="EMBL" id="OCB84101.1"/>
    </source>
</evidence>
<feature type="compositionally biased region" description="Polar residues" evidence="1">
    <location>
        <begin position="210"/>
        <end position="237"/>
    </location>
</feature>
<proteinExistence type="predicted"/>
<dbReference type="EMBL" id="LNZH02000216">
    <property type="protein sequence ID" value="OCB84101.1"/>
    <property type="molecule type" value="Genomic_DNA"/>
</dbReference>
<feature type="compositionally biased region" description="Polar residues" evidence="1">
    <location>
        <begin position="192"/>
        <end position="202"/>
    </location>
</feature>
<comment type="caution">
    <text evidence="3">The sequence shown here is derived from an EMBL/GenBank/DDBJ whole genome shotgun (WGS) entry which is preliminary data.</text>
</comment>
<feature type="region of interest" description="Disordered" evidence="1">
    <location>
        <begin position="85"/>
        <end position="277"/>
    </location>
</feature>
<dbReference type="Proteomes" id="UP000757232">
    <property type="component" value="Unassembled WGS sequence"/>
</dbReference>
<reference evidence="3" key="1">
    <citation type="submission" date="2016-06" db="EMBL/GenBank/DDBJ databases">
        <title>Draft Genome sequence of the fungus Inonotus baumii.</title>
        <authorList>
            <person name="Zhu H."/>
            <person name="Lin W."/>
        </authorList>
    </citation>
    <scope>NUCLEOTIDE SEQUENCE</scope>
    <source>
        <strain evidence="3">821</strain>
    </source>
</reference>
<feature type="compositionally biased region" description="Polar residues" evidence="1">
    <location>
        <begin position="134"/>
        <end position="144"/>
    </location>
</feature>
<keyword evidence="2" id="KW-1133">Transmembrane helix</keyword>
<organism evidence="3 4">
    <name type="scientific">Sanghuangporus baumii</name>
    <name type="common">Phellinus baumii</name>
    <dbReference type="NCBI Taxonomy" id="108892"/>
    <lineage>
        <taxon>Eukaryota</taxon>
        <taxon>Fungi</taxon>
        <taxon>Dikarya</taxon>
        <taxon>Basidiomycota</taxon>
        <taxon>Agaricomycotina</taxon>
        <taxon>Agaricomycetes</taxon>
        <taxon>Hymenochaetales</taxon>
        <taxon>Hymenochaetaceae</taxon>
        <taxon>Sanghuangporus</taxon>
    </lineage>
</organism>
<keyword evidence="2" id="KW-0472">Membrane</keyword>
<evidence type="ECO:0000256" key="2">
    <source>
        <dbReference type="SAM" id="Phobius"/>
    </source>
</evidence>
<feature type="transmembrane region" description="Helical" evidence="2">
    <location>
        <begin position="20"/>
        <end position="44"/>
    </location>
</feature>
<dbReference type="AlphaFoldDB" id="A0A9Q5HQF8"/>
<keyword evidence="2" id="KW-0812">Transmembrane</keyword>
<feature type="compositionally biased region" description="Basic and acidic residues" evidence="1">
    <location>
        <begin position="145"/>
        <end position="162"/>
    </location>
</feature>
<sequence length="306" mass="31607">MRNSGSQRGVFEQAGLFPSNALGVSALVASFPLSIIGLQGFFLLKGQAAMGIGSMEAPGSERRRLAKLSRDWVCPHCKIPNRECLPDPPAAVLAGSGSDSQSQDQPSSELSCTKGADGRPSLNKVPSTEGDGRSNLTISAANTNPEEKKDRFESAEHGKETARTGTSTSTSSASPSSSASLASSDSDVRSTGASEQQQQQRARNSDGRESQSISTGTPSPSDVTAKTGNVSASSSQPVEERQMEIVSVSTSAGSVHVSHSRPSTSSTTTSTASASSSRPPILLDGAIYVLLVLVAALLARKVLSLL</sequence>
<evidence type="ECO:0000313" key="4">
    <source>
        <dbReference type="Proteomes" id="UP000757232"/>
    </source>
</evidence>
<dbReference type="OrthoDB" id="1158011at2759"/>
<feature type="compositionally biased region" description="Low complexity" evidence="1">
    <location>
        <begin position="163"/>
        <end position="191"/>
    </location>
</feature>
<feature type="compositionally biased region" description="Low complexity" evidence="1">
    <location>
        <begin position="254"/>
        <end position="277"/>
    </location>
</feature>
<gene>
    <name evidence="3" type="ORF">A7U60_g8773</name>
</gene>
<keyword evidence="4" id="KW-1185">Reference proteome</keyword>
<evidence type="ECO:0000256" key="1">
    <source>
        <dbReference type="SAM" id="MobiDB-lite"/>
    </source>
</evidence>
<feature type="compositionally biased region" description="Low complexity" evidence="1">
    <location>
        <begin position="95"/>
        <end position="108"/>
    </location>
</feature>
<accession>A0A9Q5HQF8</accession>
<name>A0A9Q5HQF8_SANBA</name>
<protein>
    <submittedName>
        <fullName evidence="3">UBC-like protein</fullName>
    </submittedName>
</protein>